<keyword evidence="4" id="KW-1003">Cell membrane</keyword>
<dbReference type="GO" id="GO:1902600">
    <property type="term" value="P:proton transmembrane transport"/>
    <property type="evidence" value="ECO:0007669"/>
    <property type="project" value="InterPro"/>
</dbReference>
<dbReference type="GO" id="GO:0008324">
    <property type="term" value="F:monoatomic cation transmembrane transporter activity"/>
    <property type="evidence" value="ECO:0007669"/>
    <property type="project" value="InterPro"/>
</dbReference>
<feature type="domain" description="RCK C-terminal" evidence="10">
    <location>
        <begin position="455"/>
        <end position="537"/>
    </location>
</feature>
<evidence type="ECO:0000256" key="1">
    <source>
        <dbReference type="ARBA" id="ARBA00004651"/>
    </source>
</evidence>
<evidence type="ECO:0000313" key="12">
    <source>
        <dbReference type="Proteomes" id="UP000237947"/>
    </source>
</evidence>
<dbReference type="KEGG" id="fsa:C5Q98_06045"/>
<evidence type="ECO:0000259" key="10">
    <source>
        <dbReference type="PROSITE" id="PS51202"/>
    </source>
</evidence>
<dbReference type="OrthoDB" id="9810759at2"/>
<dbReference type="PANTHER" id="PTHR32507">
    <property type="entry name" value="NA(+)/H(+) ANTIPORTER 1"/>
    <property type="match status" value="1"/>
</dbReference>
<organism evidence="11 12">
    <name type="scientific">Fastidiosipila sanguinis</name>
    <dbReference type="NCBI Taxonomy" id="236753"/>
    <lineage>
        <taxon>Bacteria</taxon>
        <taxon>Bacillati</taxon>
        <taxon>Bacillota</taxon>
        <taxon>Clostridia</taxon>
        <taxon>Eubacteriales</taxon>
        <taxon>Oscillospiraceae</taxon>
        <taxon>Fastidiosipila</taxon>
    </lineage>
</organism>
<evidence type="ECO:0000256" key="4">
    <source>
        <dbReference type="ARBA" id="ARBA00022475"/>
    </source>
</evidence>
<feature type="domain" description="RCK C-terminal" evidence="10">
    <location>
        <begin position="389"/>
        <end position="454"/>
    </location>
</feature>
<feature type="transmembrane region" description="Helical" evidence="9">
    <location>
        <begin position="155"/>
        <end position="179"/>
    </location>
</feature>
<dbReference type="GO" id="GO:0015297">
    <property type="term" value="F:antiporter activity"/>
    <property type="evidence" value="ECO:0007669"/>
    <property type="project" value="UniProtKB-KW"/>
</dbReference>
<name>A0A2S0KP61_9FIRM</name>
<dbReference type="Gene3D" id="3.30.70.1450">
    <property type="entry name" value="Regulator of K+ conductance, C-terminal domain"/>
    <property type="match status" value="2"/>
</dbReference>
<keyword evidence="5 9" id="KW-0812">Transmembrane</keyword>
<dbReference type="SUPFAM" id="SSF116726">
    <property type="entry name" value="TrkA C-terminal domain-like"/>
    <property type="match status" value="2"/>
</dbReference>
<evidence type="ECO:0000256" key="9">
    <source>
        <dbReference type="SAM" id="Phobius"/>
    </source>
</evidence>
<dbReference type="RefSeq" id="WP_106012748.1">
    <property type="nucleotide sequence ID" value="NZ_CP027226.1"/>
</dbReference>
<evidence type="ECO:0000256" key="6">
    <source>
        <dbReference type="ARBA" id="ARBA00022989"/>
    </source>
</evidence>
<feature type="transmembrane region" description="Helical" evidence="9">
    <location>
        <begin position="351"/>
        <end position="369"/>
    </location>
</feature>
<dbReference type="InterPro" id="IPR006037">
    <property type="entry name" value="RCK_C"/>
</dbReference>
<dbReference type="InterPro" id="IPR036721">
    <property type="entry name" value="RCK_C_sf"/>
</dbReference>
<keyword evidence="2" id="KW-0813">Transport</keyword>
<dbReference type="GO" id="GO:0006813">
    <property type="term" value="P:potassium ion transport"/>
    <property type="evidence" value="ECO:0007669"/>
    <property type="project" value="InterPro"/>
</dbReference>
<dbReference type="InterPro" id="IPR038770">
    <property type="entry name" value="Na+/solute_symporter_sf"/>
</dbReference>
<dbReference type="PANTHER" id="PTHR32507:SF7">
    <property type="entry name" value="K(+)_H(+) ANTIPORTER NHAP2"/>
    <property type="match status" value="1"/>
</dbReference>
<gene>
    <name evidence="11" type="ORF">C5Q98_06045</name>
</gene>
<dbReference type="NCBIfam" id="NF003715">
    <property type="entry name" value="PRK05326.1-2"/>
    <property type="match status" value="1"/>
</dbReference>
<evidence type="ECO:0000256" key="2">
    <source>
        <dbReference type="ARBA" id="ARBA00022448"/>
    </source>
</evidence>
<reference evidence="12" key="1">
    <citation type="submission" date="2018-02" db="EMBL/GenBank/DDBJ databases">
        <authorList>
            <person name="Holder M.E."/>
            <person name="Ajami N.J."/>
            <person name="Petrosino J.F."/>
        </authorList>
    </citation>
    <scope>NUCLEOTIDE SEQUENCE [LARGE SCALE GENOMIC DNA]</scope>
    <source>
        <strain evidence="12">CCUG 47711</strain>
    </source>
</reference>
<dbReference type="InterPro" id="IPR006153">
    <property type="entry name" value="Cation/H_exchanger_TM"/>
</dbReference>
<dbReference type="Proteomes" id="UP000237947">
    <property type="component" value="Chromosome"/>
</dbReference>
<accession>A0A2S0KP61</accession>
<comment type="subcellular location">
    <subcellularLocation>
        <location evidence="1">Cell membrane</location>
        <topology evidence="1">Multi-pass membrane protein</topology>
    </subcellularLocation>
</comment>
<dbReference type="AlphaFoldDB" id="A0A2S0KP61"/>
<keyword evidence="8 9" id="KW-0472">Membrane</keyword>
<evidence type="ECO:0000256" key="7">
    <source>
        <dbReference type="ARBA" id="ARBA00023065"/>
    </source>
</evidence>
<evidence type="ECO:0000313" key="11">
    <source>
        <dbReference type="EMBL" id="AVM42798.1"/>
    </source>
</evidence>
<dbReference type="EMBL" id="CP027226">
    <property type="protein sequence ID" value="AVM42798.1"/>
    <property type="molecule type" value="Genomic_DNA"/>
</dbReference>
<feature type="transmembrane region" description="Helical" evidence="9">
    <location>
        <begin position="186"/>
        <end position="206"/>
    </location>
</feature>
<keyword evidence="6 9" id="KW-1133">Transmembrane helix</keyword>
<proteinExistence type="predicted"/>
<dbReference type="NCBIfam" id="NF003716">
    <property type="entry name" value="PRK05326.1-3"/>
    <property type="match status" value="1"/>
</dbReference>
<keyword evidence="12" id="KW-1185">Reference proteome</keyword>
<dbReference type="Pfam" id="PF02080">
    <property type="entry name" value="TrkA_C"/>
    <property type="match status" value="2"/>
</dbReference>
<sequence>MGFFLVAIVLVLAIFAINFSRRTGLPSLLLFLVLGLVANNFISFDNYYIADKFSTLALVIIMFYGGFGTSWKMGKPVVKQAAVLSSLGTAATALITGAFAYYVLKFPILESFLLGSIVGSTDYASVANALSSQNLNLKYRTGSILELESGSNDPFAYTLTMIFLSLILGTEISIPIMIIMQISLGLILGFAFAWLVSKLFEIINLAKDGLAIVFMSAMALLAYSFTVLVGGNGFLAVYIFGITIGNKQFLGKRDIVFFFDGLSELMNIGLFFILGLLATPEKILATLPIAIVIMLFMTFVSRPVSVFGLMLPFKLKFNQLLTLSWAGLRGAAAIAFAIMAVNSGANFSIDIYHIVFGICLVSSLIQGSLMSPVAKWTKMVDPSDTKYTSFNAHSDKGRISFLKTVIEPGSTLIGQQVKDLNMNFDYIVAKIERNGETVIPRGNVEFKEGDVVVIGGAEYFDEYGQDLIEFTLSENHPYSNHKLRDLNLSENKLILTIARNDVLIPAEGDTMLLPGDRVLLLFDDEAHIHYEDEPENQDQEHVELRVKEAEEAATLEQAALEEDISGEADIKLLEENVEDKGNHE</sequence>
<feature type="transmembrane region" description="Helical" evidence="9">
    <location>
        <begin position="212"/>
        <end position="243"/>
    </location>
</feature>
<feature type="transmembrane region" description="Helical" evidence="9">
    <location>
        <begin position="46"/>
        <end position="69"/>
    </location>
</feature>
<feature type="transmembrane region" description="Helical" evidence="9">
    <location>
        <begin position="283"/>
        <end position="300"/>
    </location>
</feature>
<feature type="transmembrane region" description="Helical" evidence="9">
    <location>
        <begin position="320"/>
        <end position="339"/>
    </location>
</feature>
<keyword evidence="3" id="KW-0050">Antiport</keyword>
<evidence type="ECO:0000256" key="5">
    <source>
        <dbReference type="ARBA" id="ARBA00022692"/>
    </source>
</evidence>
<dbReference type="Pfam" id="PF00999">
    <property type="entry name" value="Na_H_Exchanger"/>
    <property type="match status" value="1"/>
</dbReference>
<keyword evidence="7" id="KW-0406">Ion transport</keyword>
<dbReference type="PROSITE" id="PS51202">
    <property type="entry name" value="RCK_C"/>
    <property type="match status" value="2"/>
</dbReference>
<evidence type="ECO:0000256" key="8">
    <source>
        <dbReference type="ARBA" id="ARBA00023136"/>
    </source>
</evidence>
<feature type="transmembrane region" description="Helical" evidence="9">
    <location>
        <begin position="255"/>
        <end position="277"/>
    </location>
</feature>
<feature type="transmembrane region" description="Helical" evidence="9">
    <location>
        <begin position="81"/>
        <end position="104"/>
    </location>
</feature>
<dbReference type="Gene3D" id="1.20.1530.20">
    <property type="match status" value="1"/>
</dbReference>
<dbReference type="GO" id="GO:0005886">
    <property type="term" value="C:plasma membrane"/>
    <property type="evidence" value="ECO:0007669"/>
    <property type="project" value="UniProtKB-SubCell"/>
</dbReference>
<evidence type="ECO:0000256" key="3">
    <source>
        <dbReference type="ARBA" id="ARBA00022449"/>
    </source>
</evidence>
<protein>
    <submittedName>
        <fullName evidence="11">Potassium/proton antiporter</fullName>
    </submittedName>
</protein>